<evidence type="ECO:0000313" key="2">
    <source>
        <dbReference type="EMBL" id="KAG0530475.1"/>
    </source>
</evidence>
<dbReference type="Proteomes" id="UP000807115">
    <property type="component" value="Chromosome 5"/>
</dbReference>
<sequence>MTKMRTECAAALCIVLVIMSSTLSSCAIIGIPLPACTAELCQTKCFDFANNHNVVVKSSHCAKANFCNCEVAPKQHLPLTTEVKGLADAEDDN</sequence>
<feature type="chain" id="PRO_5037272246" description="Bifunctional inhibitor/plant lipid transfer protein/seed storage helical domain-containing protein" evidence="1">
    <location>
        <begin position="27"/>
        <end position="93"/>
    </location>
</feature>
<dbReference type="AlphaFoldDB" id="A0A921R1F0"/>
<proteinExistence type="predicted"/>
<name>A0A921R1F0_SORBI</name>
<reference evidence="2" key="1">
    <citation type="journal article" date="2019" name="BMC Genomics">
        <title>A new reference genome for Sorghum bicolor reveals high levels of sequence similarity between sweet and grain genotypes: implications for the genetics of sugar metabolism.</title>
        <authorList>
            <person name="Cooper E.A."/>
            <person name="Brenton Z.W."/>
            <person name="Flinn B.S."/>
            <person name="Jenkins J."/>
            <person name="Shu S."/>
            <person name="Flowers D."/>
            <person name="Luo F."/>
            <person name="Wang Y."/>
            <person name="Xia P."/>
            <person name="Barry K."/>
            <person name="Daum C."/>
            <person name="Lipzen A."/>
            <person name="Yoshinaga Y."/>
            <person name="Schmutz J."/>
            <person name="Saski C."/>
            <person name="Vermerris W."/>
            <person name="Kresovich S."/>
        </authorList>
    </citation>
    <scope>NUCLEOTIDE SEQUENCE</scope>
</reference>
<comment type="caution">
    <text evidence="2">The sequence shown here is derived from an EMBL/GenBank/DDBJ whole genome shotgun (WGS) entry which is preliminary data.</text>
</comment>
<evidence type="ECO:0008006" key="4">
    <source>
        <dbReference type="Google" id="ProtNLM"/>
    </source>
</evidence>
<reference evidence="2" key="2">
    <citation type="submission" date="2020-10" db="EMBL/GenBank/DDBJ databases">
        <authorList>
            <person name="Cooper E.A."/>
            <person name="Brenton Z.W."/>
            <person name="Flinn B.S."/>
            <person name="Jenkins J."/>
            <person name="Shu S."/>
            <person name="Flowers D."/>
            <person name="Luo F."/>
            <person name="Wang Y."/>
            <person name="Xia P."/>
            <person name="Barry K."/>
            <person name="Daum C."/>
            <person name="Lipzen A."/>
            <person name="Yoshinaga Y."/>
            <person name="Schmutz J."/>
            <person name="Saski C."/>
            <person name="Vermerris W."/>
            <person name="Kresovich S."/>
        </authorList>
    </citation>
    <scope>NUCLEOTIDE SEQUENCE</scope>
</reference>
<gene>
    <name evidence="2" type="ORF">BDA96_05G189800</name>
</gene>
<dbReference type="PROSITE" id="PS51257">
    <property type="entry name" value="PROKAR_LIPOPROTEIN"/>
    <property type="match status" value="1"/>
</dbReference>
<evidence type="ECO:0000256" key="1">
    <source>
        <dbReference type="SAM" id="SignalP"/>
    </source>
</evidence>
<dbReference type="EMBL" id="CM027684">
    <property type="protein sequence ID" value="KAG0530475.1"/>
    <property type="molecule type" value="Genomic_DNA"/>
</dbReference>
<accession>A0A921R1F0</accession>
<evidence type="ECO:0000313" key="3">
    <source>
        <dbReference type="Proteomes" id="UP000807115"/>
    </source>
</evidence>
<organism evidence="2 3">
    <name type="scientific">Sorghum bicolor</name>
    <name type="common">Sorghum</name>
    <name type="synonym">Sorghum vulgare</name>
    <dbReference type="NCBI Taxonomy" id="4558"/>
    <lineage>
        <taxon>Eukaryota</taxon>
        <taxon>Viridiplantae</taxon>
        <taxon>Streptophyta</taxon>
        <taxon>Embryophyta</taxon>
        <taxon>Tracheophyta</taxon>
        <taxon>Spermatophyta</taxon>
        <taxon>Magnoliopsida</taxon>
        <taxon>Liliopsida</taxon>
        <taxon>Poales</taxon>
        <taxon>Poaceae</taxon>
        <taxon>PACMAD clade</taxon>
        <taxon>Panicoideae</taxon>
        <taxon>Andropogonodae</taxon>
        <taxon>Andropogoneae</taxon>
        <taxon>Sorghinae</taxon>
        <taxon>Sorghum</taxon>
    </lineage>
</organism>
<protein>
    <recommendedName>
        <fullName evidence="4">Bifunctional inhibitor/plant lipid transfer protein/seed storage helical domain-containing protein</fullName>
    </recommendedName>
</protein>
<feature type="signal peptide" evidence="1">
    <location>
        <begin position="1"/>
        <end position="26"/>
    </location>
</feature>
<keyword evidence="1" id="KW-0732">Signal</keyword>